<gene>
    <name evidence="1" type="ORF">TCLT_LOCUS7716</name>
</gene>
<dbReference type="AlphaFoldDB" id="A0A0N5D445"/>
<dbReference type="PANTHER" id="PTHR20932">
    <property type="entry name" value="LYSM AND PUTATIVE PEPTIDOGLYCAN-BINDING DOMAIN-CONTAINING PROTEIN"/>
    <property type="match status" value="1"/>
</dbReference>
<evidence type="ECO:0000313" key="2">
    <source>
        <dbReference type="Proteomes" id="UP000276776"/>
    </source>
</evidence>
<dbReference type="OMA" id="TIIQHQI"/>
<dbReference type="InterPro" id="IPR045030">
    <property type="entry name" value="LYSM1-4"/>
</dbReference>
<reference evidence="3" key="1">
    <citation type="submission" date="2017-02" db="UniProtKB">
        <authorList>
            <consortium name="WormBaseParasite"/>
        </authorList>
    </citation>
    <scope>IDENTIFICATION</scope>
</reference>
<dbReference type="InterPro" id="IPR036779">
    <property type="entry name" value="LysM_dom_sf"/>
</dbReference>
<dbReference type="STRING" id="103827.A0A0N5D445"/>
<name>A0A0N5D445_THECL</name>
<accession>A0A0N5D445</accession>
<dbReference type="OrthoDB" id="2107166at2759"/>
<organism evidence="3">
    <name type="scientific">Thelazia callipaeda</name>
    <name type="common">Oriental eyeworm</name>
    <name type="synonym">Parasitic nematode</name>
    <dbReference type="NCBI Taxonomy" id="103827"/>
    <lineage>
        <taxon>Eukaryota</taxon>
        <taxon>Metazoa</taxon>
        <taxon>Ecdysozoa</taxon>
        <taxon>Nematoda</taxon>
        <taxon>Chromadorea</taxon>
        <taxon>Rhabditida</taxon>
        <taxon>Spirurina</taxon>
        <taxon>Spiruromorpha</taxon>
        <taxon>Thelazioidea</taxon>
        <taxon>Thelaziidae</taxon>
        <taxon>Thelazia</taxon>
    </lineage>
</organism>
<dbReference type="Proteomes" id="UP000276776">
    <property type="component" value="Unassembled WGS sequence"/>
</dbReference>
<evidence type="ECO:0000313" key="3">
    <source>
        <dbReference type="WBParaSite" id="TCLT_0000772701-mRNA-1"/>
    </source>
</evidence>
<dbReference type="PANTHER" id="PTHR20932:SF8">
    <property type="entry name" value="LD22649P"/>
    <property type="match status" value="1"/>
</dbReference>
<dbReference type="WBParaSite" id="TCLT_0000772701-mRNA-1">
    <property type="protein sequence ID" value="TCLT_0000772701-mRNA-1"/>
    <property type="gene ID" value="TCLT_0000772701"/>
</dbReference>
<protein>
    <submittedName>
        <fullName evidence="3">LysM domain-containing protein</fullName>
    </submittedName>
</protein>
<evidence type="ECO:0000313" key="1">
    <source>
        <dbReference type="EMBL" id="VDN05200.1"/>
    </source>
</evidence>
<reference evidence="1 2" key="2">
    <citation type="submission" date="2018-11" db="EMBL/GenBank/DDBJ databases">
        <authorList>
            <consortium name="Pathogen Informatics"/>
        </authorList>
    </citation>
    <scope>NUCLEOTIDE SEQUENCE [LARGE SCALE GENOMIC DNA]</scope>
</reference>
<dbReference type="Gene3D" id="3.10.350.10">
    <property type="entry name" value="LysM domain"/>
    <property type="match status" value="1"/>
</dbReference>
<keyword evidence="2" id="KW-1185">Reference proteome</keyword>
<dbReference type="EMBL" id="UYYF01004538">
    <property type="protein sequence ID" value="VDN05200.1"/>
    <property type="molecule type" value="Genomic_DNA"/>
</dbReference>
<proteinExistence type="predicted"/>
<sequence>MEGDQEERTFLFGYQHTRGYGSLSNPQTSTKAYRTIVQHHIGPYDTLQGLVLKYNTSLEGVLPLLIQMSEIKRLNRLWSNESLHLKEYVDIPIYDEVSEQFPNSARSLTITGNSLDKTSSKSKEMDSESVNDIFKRIDMNIRKTTDNVYKLAKSSV</sequence>